<dbReference type="Gene3D" id="1.10.1760.20">
    <property type="match status" value="1"/>
</dbReference>
<feature type="transmembrane region" description="Helical" evidence="1">
    <location>
        <begin position="69"/>
        <end position="92"/>
    </location>
</feature>
<dbReference type="AlphaFoldDB" id="A0A059NX74"/>
<keyword evidence="3" id="KW-1185">Reference proteome</keyword>
<dbReference type="EMBL" id="CCDI010000001">
    <property type="protein sequence ID" value="CDQ23313.1"/>
    <property type="molecule type" value="Genomic_DNA"/>
</dbReference>
<dbReference type="OrthoDB" id="5516776at2"/>
<name>A0A059NX74_9BACI</name>
<feature type="transmembrane region" description="Helical" evidence="1">
    <location>
        <begin position="6"/>
        <end position="26"/>
    </location>
</feature>
<keyword evidence="1" id="KW-1133">Transmembrane helix</keyword>
<organism evidence="2 3">
    <name type="scientific">Halobacillus karajensis</name>
    <dbReference type="NCBI Taxonomy" id="195088"/>
    <lineage>
        <taxon>Bacteria</taxon>
        <taxon>Bacillati</taxon>
        <taxon>Bacillota</taxon>
        <taxon>Bacilli</taxon>
        <taxon>Bacillales</taxon>
        <taxon>Bacillaceae</taxon>
        <taxon>Halobacillus</taxon>
    </lineage>
</organism>
<feature type="transmembrane region" description="Helical" evidence="1">
    <location>
        <begin position="38"/>
        <end position="63"/>
    </location>
</feature>
<feature type="transmembrane region" description="Helical" evidence="1">
    <location>
        <begin position="128"/>
        <end position="150"/>
    </location>
</feature>
<dbReference type="PIRSF" id="PIRSF024534">
    <property type="entry name" value="ThiW"/>
    <property type="match status" value="1"/>
</dbReference>
<reference evidence="3" key="1">
    <citation type="submission" date="2014-03" db="EMBL/GenBank/DDBJ databases">
        <authorList>
            <person name="Urmite Genomes U."/>
        </authorList>
    </citation>
    <scope>NUCLEOTIDE SEQUENCE [LARGE SCALE GENOMIC DNA]</scope>
    <source>
        <strain evidence="3">HD-03</strain>
    </source>
</reference>
<dbReference type="RefSeq" id="WP_139254078.1">
    <property type="nucleotide sequence ID" value="NZ_CCDH010000001.1"/>
</dbReference>
<dbReference type="Proteomes" id="UP000028868">
    <property type="component" value="Unassembled WGS sequence"/>
</dbReference>
<feature type="transmembrane region" description="Helical" evidence="1">
    <location>
        <begin position="104"/>
        <end position="122"/>
    </location>
</feature>
<accession>A0A059NX74</accession>
<protein>
    <submittedName>
        <fullName evidence="2">ThiW protein</fullName>
    </submittedName>
</protein>
<keyword evidence="1" id="KW-0812">Transmembrane</keyword>
<dbReference type="NCBIfam" id="TIGR02359">
    <property type="entry name" value="thiW"/>
    <property type="match status" value="1"/>
</dbReference>
<evidence type="ECO:0000313" key="3">
    <source>
        <dbReference type="Proteomes" id="UP000028868"/>
    </source>
</evidence>
<proteinExistence type="predicted"/>
<sequence length="162" mass="16731">MKGTRLLTMMAVLVAIGTLGAQFLWFPAGIAKAYPVQHAVNVIAAVMLGPVPAVIIAFVVGLLRLLLGLGTFLAFPGGMFGALLAGICYQLFEKKRSAVVGETIGTGIIGSLASIPIANLLMGSTAGVFAFAPSFIISSVSGALIAVFILSRVKIEKMVLQP</sequence>
<comment type="caution">
    <text evidence="2">The sequence shown here is derived from an EMBL/GenBank/DDBJ whole genome shotgun (WGS) entry which is preliminary data.</text>
</comment>
<evidence type="ECO:0000256" key="1">
    <source>
        <dbReference type="SAM" id="Phobius"/>
    </source>
</evidence>
<keyword evidence="1" id="KW-0472">Membrane</keyword>
<reference evidence="2 3" key="2">
    <citation type="submission" date="2014-05" db="EMBL/GenBank/DDBJ databases">
        <title>Draft genome sequence of Halobacillus karajensis HK-03.</title>
        <authorList>
            <person name="Khelaifia S."/>
            <person name="Croce O."/>
            <person name="Lagier J.C."/>
            <person name="Raoult D."/>
        </authorList>
    </citation>
    <scope>NUCLEOTIDE SEQUENCE [LARGE SCALE GENOMIC DNA]</scope>
    <source>
        <strain evidence="2 3">HD-03</strain>
    </source>
</reference>
<evidence type="ECO:0000313" key="2">
    <source>
        <dbReference type="EMBL" id="CDQ23313.1"/>
    </source>
</evidence>
<dbReference type="Pfam" id="PF09512">
    <property type="entry name" value="ThiW"/>
    <property type="match status" value="1"/>
</dbReference>
<gene>
    <name evidence="2" type="ORF">BN983_01537</name>
</gene>
<dbReference type="InterPro" id="IPR012652">
    <property type="entry name" value="ThiW"/>
</dbReference>